<name>A0ABX7K5U1_9SPHN</name>
<feature type="compositionally biased region" description="Acidic residues" evidence="1">
    <location>
        <begin position="164"/>
        <end position="175"/>
    </location>
</feature>
<evidence type="ECO:0000313" key="3">
    <source>
        <dbReference type="EMBL" id="QSB43575.1"/>
    </source>
</evidence>
<dbReference type="PANTHER" id="PTHR35585">
    <property type="entry name" value="HHE DOMAIN PROTEIN (AFU_ORTHOLOGUE AFUA_4G00730)"/>
    <property type="match status" value="1"/>
</dbReference>
<evidence type="ECO:0000259" key="2">
    <source>
        <dbReference type="Pfam" id="PF01814"/>
    </source>
</evidence>
<feature type="domain" description="Hemerythrin-like" evidence="2">
    <location>
        <begin position="3"/>
        <end position="125"/>
    </location>
</feature>
<dbReference type="Proteomes" id="UP000663637">
    <property type="component" value="Chromosome"/>
</dbReference>
<dbReference type="RefSeq" id="WP_102154328.1">
    <property type="nucleotide sequence ID" value="NZ_CP061510.1"/>
</dbReference>
<dbReference type="InterPro" id="IPR012312">
    <property type="entry name" value="Hemerythrin-like"/>
</dbReference>
<dbReference type="PANTHER" id="PTHR35585:SF1">
    <property type="entry name" value="HHE DOMAIN PROTEIN (AFU_ORTHOLOGUE AFUA_4G00730)"/>
    <property type="match status" value="1"/>
</dbReference>
<dbReference type="EMBL" id="CP061510">
    <property type="protein sequence ID" value="QSB43575.1"/>
    <property type="molecule type" value="Genomic_DNA"/>
</dbReference>
<reference evidence="3 4" key="1">
    <citation type="submission" date="2020-09" db="EMBL/GenBank/DDBJ databases">
        <title>Complete genome sequence of altererythrobacter flavus SS-21NJ, isolated from Dongying oil sludge in Shandong province.</title>
        <authorList>
            <person name="Sun S."/>
            <person name="Zhang Z."/>
        </authorList>
    </citation>
    <scope>NUCLEOTIDE SEQUENCE [LARGE SCALE GENOMIC DNA]</scope>
    <source>
        <strain evidence="3 4">SS-21NJ</strain>
    </source>
</reference>
<keyword evidence="4" id="KW-1185">Reference proteome</keyword>
<gene>
    <name evidence="3" type="ORF">IDJ81_09295</name>
</gene>
<dbReference type="Gene3D" id="1.20.120.520">
    <property type="entry name" value="nmb1532 protein domain like"/>
    <property type="match status" value="1"/>
</dbReference>
<protein>
    <submittedName>
        <fullName evidence="3">Hemerythrin domain-containing protein</fullName>
    </submittedName>
</protein>
<feature type="compositionally biased region" description="Basic and acidic residues" evidence="1">
    <location>
        <begin position="154"/>
        <end position="163"/>
    </location>
</feature>
<evidence type="ECO:0000256" key="1">
    <source>
        <dbReference type="SAM" id="MobiDB-lite"/>
    </source>
</evidence>
<dbReference type="Pfam" id="PF01814">
    <property type="entry name" value="Hemerythrin"/>
    <property type="match status" value="1"/>
</dbReference>
<feature type="region of interest" description="Disordered" evidence="1">
    <location>
        <begin position="154"/>
        <end position="175"/>
    </location>
</feature>
<sequence>MDIVDCILADHDRQRRMFAALDEARGDENSDKDTLDKIFNRLRNFLEAHAEAEELYFYPRLLQLGDGALDSDSAEETTDDAIDDHNKIAEAAEAAKKEKVGSDAWWKCVDKTNLQNSKHMSEEERQGLTDFRRRVPLKERVQLGLKYLAFESHHSGEYEREEKDPEEYIEENEAA</sequence>
<evidence type="ECO:0000313" key="4">
    <source>
        <dbReference type="Proteomes" id="UP000663637"/>
    </source>
</evidence>
<organism evidence="3 4">
    <name type="scientific">Tsuneonella flava</name>
    <dbReference type="NCBI Taxonomy" id="2055955"/>
    <lineage>
        <taxon>Bacteria</taxon>
        <taxon>Pseudomonadati</taxon>
        <taxon>Pseudomonadota</taxon>
        <taxon>Alphaproteobacteria</taxon>
        <taxon>Sphingomonadales</taxon>
        <taxon>Erythrobacteraceae</taxon>
        <taxon>Tsuneonella</taxon>
    </lineage>
</organism>
<proteinExistence type="predicted"/>
<accession>A0ABX7K5U1</accession>